<proteinExistence type="predicted"/>
<keyword evidence="3" id="KW-1185">Reference proteome</keyword>
<name>A0A9P6EWL1_9FUNG</name>
<evidence type="ECO:0000313" key="3">
    <source>
        <dbReference type="Proteomes" id="UP000723463"/>
    </source>
</evidence>
<dbReference type="Proteomes" id="UP000723463">
    <property type="component" value="Unassembled WGS sequence"/>
</dbReference>
<sequence length="142" mass="16372">SSEVDYLEGSESEPEELGDDRDDDEEDGDTDTNREFVRKVDESSQGHADNTQAAYKSTYRPYMDFCDEVYAAEGLNRYEVDAIKTARFLKEKLFPQSTQKNIPTHIVKDTKVFMYRQDIEKYGIPITEQGIRGTFDFALCKL</sequence>
<protein>
    <submittedName>
        <fullName evidence="2">Uncharacterized protein</fullName>
    </submittedName>
</protein>
<feature type="non-terminal residue" evidence="2">
    <location>
        <position position="1"/>
    </location>
</feature>
<reference evidence="2" key="1">
    <citation type="journal article" date="2020" name="Fungal Divers.">
        <title>Resolving the Mortierellaceae phylogeny through synthesis of multi-gene phylogenetics and phylogenomics.</title>
        <authorList>
            <person name="Vandepol N."/>
            <person name="Liber J."/>
            <person name="Desiro A."/>
            <person name="Na H."/>
            <person name="Kennedy M."/>
            <person name="Barry K."/>
            <person name="Grigoriev I.V."/>
            <person name="Miller A.N."/>
            <person name="O'Donnell K."/>
            <person name="Stajich J.E."/>
            <person name="Bonito G."/>
        </authorList>
    </citation>
    <scope>NUCLEOTIDE SEQUENCE</scope>
    <source>
        <strain evidence="2">NRRL 2591</strain>
    </source>
</reference>
<evidence type="ECO:0000313" key="2">
    <source>
        <dbReference type="EMBL" id="KAF9536631.1"/>
    </source>
</evidence>
<accession>A0A9P6EWL1</accession>
<feature type="compositionally biased region" description="Acidic residues" evidence="1">
    <location>
        <begin position="1"/>
        <end position="30"/>
    </location>
</feature>
<feature type="compositionally biased region" description="Basic and acidic residues" evidence="1">
    <location>
        <begin position="31"/>
        <end position="44"/>
    </location>
</feature>
<dbReference type="AlphaFoldDB" id="A0A9P6EWL1"/>
<evidence type="ECO:0000256" key="1">
    <source>
        <dbReference type="SAM" id="MobiDB-lite"/>
    </source>
</evidence>
<feature type="region of interest" description="Disordered" evidence="1">
    <location>
        <begin position="1"/>
        <end position="52"/>
    </location>
</feature>
<dbReference type="EMBL" id="JAAAXW010000617">
    <property type="protein sequence ID" value="KAF9536631.1"/>
    <property type="molecule type" value="Genomic_DNA"/>
</dbReference>
<organism evidence="2 3">
    <name type="scientific">Mortierella hygrophila</name>
    <dbReference type="NCBI Taxonomy" id="979708"/>
    <lineage>
        <taxon>Eukaryota</taxon>
        <taxon>Fungi</taxon>
        <taxon>Fungi incertae sedis</taxon>
        <taxon>Mucoromycota</taxon>
        <taxon>Mortierellomycotina</taxon>
        <taxon>Mortierellomycetes</taxon>
        <taxon>Mortierellales</taxon>
        <taxon>Mortierellaceae</taxon>
        <taxon>Mortierella</taxon>
    </lineage>
</organism>
<gene>
    <name evidence="2" type="ORF">EC957_010262</name>
</gene>
<comment type="caution">
    <text evidence="2">The sequence shown here is derived from an EMBL/GenBank/DDBJ whole genome shotgun (WGS) entry which is preliminary data.</text>
</comment>